<evidence type="ECO:0000256" key="1">
    <source>
        <dbReference type="HAMAP-Rule" id="MF_00226"/>
    </source>
</evidence>
<dbReference type="PANTHER" id="PTHR13939:SF0">
    <property type="entry name" value="NMN AMIDOHYDROLASE-LIKE PROTEIN YFAY"/>
    <property type="match status" value="1"/>
</dbReference>
<dbReference type="Proteomes" id="UP000215559">
    <property type="component" value="Unassembled WGS sequence"/>
</dbReference>
<dbReference type="Pfam" id="PF18146">
    <property type="entry name" value="CinA_KH"/>
    <property type="match status" value="1"/>
</dbReference>
<accession>A0A235BRP5</accession>
<dbReference type="HAMAP" id="MF_00226_B">
    <property type="entry name" value="CinA_B"/>
    <property type="match status" value="1"/>
</dbReference>
<dbReference type="InterPro" id="IPR001453">
    <property type="entry name" value="MoaB/Mog_dom"/>
</dbReference>
<comment type="similarity">
    <text evidence="1">Belongs to the CinA family.</text>
</comment>
<evidence type="ECO:0000313" key="4">
    <source>
        <dbReference type="Proteomes" id="UP000215559"/>
    </source>
</evidence>
<dbReference type="InterPro" id="IPR041424">
    <property type="entry name" value="CinA_KH"/>
</dbReference>
<dbReference type="InterPro" id="IPR008136">
    <property type="entry name" value="CinA_C"/>
</dbReference>
<dbReference type="AlphaFoldDB" id="A0A235BRP5"/>
<dbReference type="InterPro" id="IPR036425">
    <property type="entry name" value="MoaB/Mog-like_dom_sf"/>
</dbReference>
<comment type="caution">
    <text evidence="3">The sequence shown here is derived from an EMBL/GenBank/DDBJ whole genome shotgun (WGS) entry which is preliminary data.</text>
</comment>
<dbReference type="Gene3D" id="3.30.70.2860">
    <property type="match status" value="1"/>
</dbReference>
<gene>
    <name evidence="3" type="ORF">CH330_07150</name>
</gene>
<name>A0A235BRP5_UNCW3</name>
<dbReference type="InterPro" id="IPR008135">
    <property type="entry name" value="Competence-induced_CinA"/>
</dbReference>
<dbReference type="SUPFAM" id="SSF53218">
    <property type="entry name" value="Molybdenum cofactor biosynthesis proteins"/>
    <property type="match status" value="1"/>
</dbReference>
<dbReference type="Gene3D" id="3.40.980.10">
    <property type="entry name" value="MoaB/Mog-like domain"/>
    <property type="match status" value="1"/>
</dbReference>
<feature type="domain" description="MoaB/Mog" evidence="2">
    <location>
        <begin position="7"/>
        <end position="174"/>
    </location>
</feature>
<dbReference type="Pfam" id="PF02464">
    <property type="entry name" value="CinA"/>
    <property type="match status" value="1"/>
</dbReference>
<dbReference type="InterPro" id="IPR036653">
    <property type="entry name" value="CinA-like_C"/>
</dbReference>
<protein>
    <recommendedName>
        <fullName evidence="1">CinA-like protein</fullName>
    </recommendedName>
</protein>
<reference evidence="3 4" key="1">
    <citation type="submission" date="2017-07" db="EMBL/GenBank/DDBJ databases">
        <title>Recovery of genomes from metagenomes via a dereplication, aggregation, and scoring strategy.</title>
        <authorList>
            <person name="Sieber C.M."/>
            <person name="Probst A.J."/>
            <person name="Sharrar A."/>
            <person name="Thomas B.C."/>
            <person name="Hess M."/>
            <person name="Tringe S.G."/>
            <person name="Banfield J.F."/>
        </authorList>
    </citation>
    <scope>NUCLEOTIDE SEQUENCE [LARGE SCALE GENOMIC DNA]</scope>
    <source>
        <strain evidence="3">JGI_Cruoil_03_51_56</strain>
    </source>
</reference>
<dbReference type="InterPro" id="IPR050101">
    <property type="entry name" value="CinA"/>
</dbReference>
<dbReference type="SMART" id="SM00852">
    <property type="entry name" value="MoCF_biosynth"/>
    <property type="match status" value="1"/>
</dbReference>
<organism evidence="3 4">
    <name type="scientific">candidate division WOR-3 bacterium JGI_Cruoil_03_51_56</name>
    <dbReference type="NCBI Taxonomy" id="1973747"/>
    <lineage>
        <taxon>Bacteria</taxon>
        <taxon>Bacteria division WOR-3</taxon>
    </lineage>
</organism>
<dbReference type="CDD" id="cd00885">
    <property type="entry name" value="cinA"/>
    <property type="match status" value="1"/>
</dbReference>
<dbReference type="NCBIfam" id="TIGR00199">
    <property type="entry name" value="PncC_domain"/>
    <property type="match status" value="1"/>
</dbReference>
<dbReference type="Gene3D" id="3.90.950.20">
    <property type="entry name" value="CinA-like"/>
    <property type="match status" value="1"/>
</dbReference>
<dbReference type="SUPFAM" id="SSF142433">
    <property type="entry name" value="CinA-like"/>
    <property type="match status" value="1"/>
</dbReference>
<evidence type="ECO:0000259" key="2">
    <source>
        <dbReference type="SMART" id="SM00852"/>
    </source>
</evidence>
<dbReference type="PANTHER" id="PTHR13939">
    <property type="entry name" value="NICOTINAMIDE-NUCLEOTIDE AMIDOHYDROLASE PNCC"/>
    <property type="match status" value="1"/>
</dbReference>
<sequence length="409" mass="44709">MRSPRVELVVIGDELISGRVVDTNSAFVSRALADIGLVPDRIVKIGDDLDTIKYATSQAVSRSDIVFVLGGLGPTPDDKTMEAVSESFGWHLFSDRRALNRIGRFFKKQEKKVPSLARRQALVPQGAVTFDNPVGMVPGMAVEYKGTSIILLPGVPIELKTILTQSIMPFLKEHFQTRAFYSMQFRTFGIPEATIASRLKRVARGYSDAVFAYYPRVTGVDVVIRAKARRKLASLKKRILGLLGSAVYEVGQRSIEEVLGKLLRKTNLKLATAESCTGGLISDMITNVPGSSDYYQGGVIAYSNAVKMHLLGVKKRTLERYGAVSNQTVREMAKGVCIQLDADVGIAVSGIAGPGGATQKKPVGLVYIGVAVRDRIKVGKHRFNGNRMMVKQRTAMAALDLCRRMLETD</sequence>
<dbReference type="NCBIfam" id="TIGR00200">
    <property type="entry name" value="cinA_nterm"/>
    <property type="match status" value="1"/>
</dbReference>
<dbReference type="NCBIfam" id="NF001813">
    <property type="entry name" value="PRK00549.1"/>
    <property type="match status" value="1"/>
</dbReference>
<dbReference type="PIRSF" id="PIRSF006728">
    <property type="entry name" value="CinA"/>
    <property type="match status" value="1"/>
</dbReference>
<evidence type="ECO:0000313" key="3">
    <source>
        <dbReference type="EMBL" id="OYD14884.1"/>
    </source>
</evidence>
<dbReference type="Pfam" id="PF00994">
    <property type="entry name" value="MoCF_biosynth"/>
    <property type="match status" value="1"/>
</dbReference>
<proteinExistence type="inferred from homology"/>
<dbReference type="EMBL" id="NOZP01000133">
    <property type="protein sequence ID" value="OYD14884.1"/>
    <property type="molecule type" value="Genomic_DNA"/>
</dbReference>